<dbReference type="PANTHER" id="PTHR14226:SF25">
    <property type="entry name" value="PHOSPHOESTERASE"/>
    <property type="match status" value="1"/>
</dbReference>
<dbReference type="Gene3D" id="3.40.1090.10">
    <property type="entry name" value="Cytosolic phospholipase A2 catalytic domain"/>
    <property type="match status" value="2"/>
</dbReference>
<dbReference type="KEGG" id="spsw:Sps_00412"/>
<evidence type="ECO:0000256" key="1">
    <source>
        <dbReference type="ARBA" id="ARBA00022801"/>
    </source>
</evidence>
<dbReference type="AlphaFoldDB" id="A0A1S6HJB6"/>
<dbReference type="Proteomes" id="UP000189545">
    <property type="component" value="Chromosome"/>
</dbReference>
<keyword evidence="3 4" id="KW-0443">Lipid metabolism</keyword>
<dbReference type="PANTHER" id="PTHR14226">
    <property type="entry name" value="NEUROPATHY TARGET ESTERASE/SWISS CHEESE D.MELANOGASTER"/>
    <property type="match status" value="1"/>
</dbReference>
<organism evidence="6 7">
    <name type="scientific">Shewanella psychrophila</name>
    <dbReference type="NCBI Taxonomy" id="225848"/>
    <lineage>
        <taxon>Bacteria</taxon>
        <taxon>Pseudomonadati</taxon>
        <taxon>Pseudomonadota</taxon>
        <taxon>Gammaproteobacteria</taxon>
        <taxon>Alteromonadales</taxon>
        <taxon>Shewanellaceae</taxon>
        <taxon>Shewanella</taxon>
    </lineage>
</organism>
<dbReference type="InterPro" id="IPR045943">
    <property type="entry name" value="DUF6363"/>
</dbReference>
<feature type="active site" description="Nucleophile" evidence="4">
    <location>
        <position position="78"/>
    </location>
</feature>
<dbReference type="InterPro" id="IPR016035">
    <property type="entry name" value="Acyl_Trfase/lysoPLipase"/>
</dbReference>
<feature type="short sequence motif" description="DGA/G" evidence="4">
    <location>
        <begin position="200"/>
        <end position="202"/>
    </location>
</feature>
<keyword evidence="1 4" id="KW-0378">Hydrolase</keyword>
<dbReference type="GO" id="GO:0016787">
    <property type="term" value="F:hydrolase activity"/>
    <property type="evidence" value="ECO:0007669"/>
    <property type="project" value="UniProtKB-UniRule"/>
</dbReference>
<feature type="short sequence motif" description="GXGXXG" evidence="4">
    <location>
        <begin position="48"/>
        <end position="53"/>
    </location>
</feature>
<dbReference type="InterPro" id="IPR002641">
    <property type="entry name" value="PNPLA_dom"/>
</dbReference>
<dbReference type="STRING" id="225848.Sps_00412"/>
<evidence type="ECO:0000256" key="2">
    <source>
        <dbReference type="ARBA" id="ARBA00022963"/>
    </source>
</evidence>
<evidence type="ECO:0000259" key="5">
    <source>
        <dbReference type="PROSITE" id="PS51635"/>
    </source>
</evidence>
<dbReference type="Pfam" id="PF01734">
    <property type="entry name" value="Patatin"/>
    <property type="match status" value="1"/>
</dbReference>
<dbReference type="GO" id="GO:0016042">
    <property type="term" value="P:lipid catabolic process"/>
    <property type="evidence" value="ECO:0007669"/>
    <property type="project" value="UniProtKB-UniRule"/>
</dbReference>
<protein>
    <submittedName>
        <fullName evidence="6">Putative esterase of the alpha-beta hydrolase superfamily</fullName>
    </submittedName>
</protein>
<accession>A0A1S6HJB6</accession>
<dbReference type="OrthoDB" id="9802424at2"/>
<evidence type="ECO:0000256" key="4">
    <source>
        <dbReference type="PROSITE-ProRule" id="PRU01161"/>
    </source>
</evidence>
<gene>
    <name evidence="6" type="ORF">Sps_00412</name>
</gene>
<dbReference type="EMBL" id="CP014782">
    <property type="protein sequence ID" value="AQS35617.1"/>
    <property type="molecule type" value="Genomic_DNA"/>
</dbReference>
<evidence type="ECO:0000256" key="3">
    <source>
        <dbReference type="ARBA" id="ARBA00023098"/>
    </source>
</evidence>
<reference evidence="6 7" key="1">
    <citation type="submission" date="2016-03" db="EMBL/GenBank/DDBJ databases">
        <title>Complete genome sequence of Shewanella psychrophila WP2, a deep sea bacterium isolated from west Pacific sediment.</title>
        <authorList>
            <person name="Xu G."/>
            <person name="Jian H."/>
        </authorList>
    </citation>
    <scope>NUCLEOTIDE SEQUENCE [LARGE SCALE GENOMIC DNA]</scope>
    <source>
        <strain evidence="6 7">WP2</strain>
    </source>
</reference>
<name>A0A1S6HJB6_9GAMM</name>
<feature type="short sequence motif" description="GXSXG" evidence="4">
    <location>
        <begin position="76"/>
        <end position="80"/>
    </location>
</feature>
<feature type="active site" description="Proton acceptor" evidence="4">
    <location>
        <position position="200"/>
    </location>
</feature>
<sequence length="353" mass="38915">MPLSIATNSDTDPFIASVLADESSPKKGNAQRYTMPEPIAHTALVAEGGGQRGIFTAGVLDSWLESGYNPFELLIGTSAGAQNLSSYLTGQAGFAQASIAKLSKQPEFFNIKRGLKGANAVDLDWYFEQGSDAQFRLNTEYGLTKLKRRSLLISTTNSSSYQAHFSMPNATNWLTLLKASSALPYLYRKGVKIEDDYHVDGGLSAPLPVEEAYKRGARKIVVIRTMPKEYAAHTPWVNRLKSWICSSNRCPKALDYFIHHEAAYKHSLQFIASPPDDVEVIEVFPESRLVSHILGSADTELSHDYKMGIVAGKAFIESNPLANFMSGGKIELINKSRSDSLGKHEHKLGFRYC</sequence>
<dbReference type="RefSeq" id="WP_077750947.1">
    <property type="nucleotide sequence ID" value="NZ_CP014782.1"/>
</dbReference>
<dbReference type="CDD" id="cd07208">
    <property type="entry name" value="Pat_hypo_Ecoli_yjju_like"/>
    <property type="match status" value="1"/>
</dbReference>
<evidence type="ECO:0000313" key="6">
    <source>
        <dbReference type="EMBL" id="AQS35617.1"/>
    </source>
</evidence>
<dbReference type="Pfam" id="PF19890">
    <property type="entry name" value="DUF6363"/>
    <property type="match status" value="1"/>
</dbReference>
<evidence type="ECO:0000313" key="7">
    <source>
        <dbReference type="Proteomes" id="UP000189545"/>
    </source>
</evidence>
<keyword evidence="7" id="KW-1185">Reference proteome</keyword>
<dbReference type="PROSITE" id="PS51635">
    <property type="entry name" value="PNPLA"/>
    <property type="match status" value="1"/>
</dbReference>
<feature type="domain" description="PNPLA" evidence="5">
    <location>
        <begin position="44"/>
        <end position="213"/>
    </location>
</feature>
<dbReference type="SUPFAM" id="SSF52151">
    <property type="entry name" value="FabD/lysophospholipase-like"/>
    <property type="match status" value="1"/>
</dbReference>
<keyword evidence="2 4" id="KW-0442">Lipid degradation</keyword>
<dbReference type="InterPro" id="IPR037483">
    <property type="entry name" value="YjjU-like"/>
</dbReference>
<dbReference type="InterPro" id="IPR050301">
    <property type="entry name" value="NTE"/>
</dbReference>
<proteinExistence type="predicted"/>